<reference evidence="1 2" key="1">
    <citation type="submission" date="2015-11" db="EMBL/GenBank/DDBJ databases">
        <title>Exploring the genomic traits of fungus-feeding bacterial genus Collimonas.</title>
        <authorList>
            <person name="Song C."/>
            <person name="Schmidt R."/>
            <person name="de Jager V."/>
            <person name="Krzyzanowska D."/>
            <person name="Jongedijk E."/>
            <person name="Cankar K."/>
            <person name="Beekwilder J."/>
            <person name="van Veen A."/>
            <person name="de Boer W."/>
            <person name="van Veen J.A."/>
            <person name="Garbeva P."/>
        </authorList>
    </citation>
    <scope>NUCLEOTIDE SEQUENCE [LARGE SCALE GENOMIC DNA]</scope>
    <source>
        <strain evidence="1 2">Ter291</strain>
    </source>
</reference>
<keyword evidence="2" id="KW-1185">Reference proteome</keyword>
<evidence type="ECO:0000313" key="2">
    <source>
        <dbReference type="Proteomes" id="UP000074914"/>
    </source>
</evidence>
<proteinExistence type="predicted"/>
<name>A0ABN4MBS7_9BURK</name>
<accession>A0ABN4MBS7</accession>
<protein>
    <submittedName>
        <fullName evidence="1">Uncharacterized protein</fullName>
    </submittedName>
</protein>
<evidence type="ECO:0000313" key="1">
    <source>
        <dbReference type="EMBL" id="AMP15556.1"/>
    </source>
</evidence>
<dbReference type="EMBL" id="CP013236">
    <property type="protein sequence ID" value="AMP15556.1"/>
    <property type="molecule type" value="Genomic_DNA"/>
</dbReference>
<dbReference type="Proteomes" id="UP000074914">
    <property type="component" value="Chromosome"/>
</dbReference>
<sequence>MGIRPMRPKNPTQQLRCNTYRDTDQNKQQDGKVIFEVHDYAPVVQTISRMICGSDVSDLTPPIQQTTLQVPRQKASAGATVAGLVFFGADGETRTRTAFATTPSR</sequence>
<gene>
    <name evidence="1" type="ORF">CPter291_3321</name>
</gene>
<organism evidence="1 2">
    <name type="scientific">Collimonas pratensis</name>
    <dbReference type="NCBI Taxonomy" id="279113"/>
    <lineage>
        <taxon>Bacteria</taxon>
        <taxon>Pseudomonadati</taxon>
        <taxon>Pseudomonadota</taxon>
        <taxon>Betaproteobacteria</taxon>
        <taxon>Burkholderiales</taxon>
        <taxon>Oxalobacteraceae</taxon>
        <taxon>Collimonas</taxon>
    </lineage>
</organism>